<keyword evidence="4" id="KW-1185">Reference proteome</keyword>
<dbReference type="EMBL" id="LRGB01001873">
    <property type="protein sequence ID" value="KZS10181.1"/>
    <property type="molecule type" value="Genomic_DNA"/>
</dbReference>
<accession>A0A164T418</accession>
<name>A0A164T418_9CRUS</name>
<dbReference type="AlphaFoldDB" id="A0A164T418"/>
<evidence type="ECO:0000313" key="4">
    <source>
        <dbReference type="Proteomes" id="UP000076858"/>
    </source>
</evidence>
<evidence type="ECO:0000256" key="2">
    <source>
        <dbReference type="SAM" id="Phobius"/>
    </source>
</evidence>
<feature type="transmembrane region" description="Helical" evidence="2">
    <location>
        <begin position="16"/>
        <end position="38"/>
    </location>
</feature>
<comment type="caution">
    <text evidence="3">The sequence shown here is derived from an EMBL/GenBank/DDBJ whole genome shotgun (WGS) entry which is preliminary data.</text>
</comment>
<dbReference type="Proteomes" id="UP000076858">
    <property type="component" value="Unassembled WGS sequence"/>
</dbReference>
<reference evidence="3 4" key="1">
    <citation type="submission" date="2016-03" db="EMBL/GenBank/DDBJ databases">
        <title>EvidentialGene: Evidence-directed Construction of Genes on Genomes.</title>
        <authorList>
            <person name="Gilbert D.G."/>
            <person name="Choi J.-H."/>
            <person name="Mockaitis K."/>
            <person name="Colbourne J."/>
            <person name="Pfrender M."/>
        </authorList>
    </citation>
    <scope>NUCLEOTIDE SEQUENCE [LARGE SCALE GENOMIC DNA]</scope>
    <source>
        <strain evidence="3 4">Xinb3</strain>
        <tissue evidence="3">Complete organism</tissue>
    </source>
</reference>
<keyword evidence="2" id="KW-0812">Transmembrane</keyword>
<gene>
    <name evidence="3" type="ORF">APZ42_025422</name>
</gene>
<keyword evidence="2" id="KW-1133">Transmembrane helix</keyword>
<evidence type="ECO:0000313" key="3">
    <source>
        <dbReference type="EMBL" id="KZS10181.1"/>
    </source>
</evidence>
<keyword evidence="2" id="KW-0472">Membrane</keyword>
<sequence>MQCCSSPLIGSPAWPSPPLCFSFSVSGCFHAALFLLYINSSNILSMFSNPVSTRVRSSHPDNPPGSPTQSSPRLPFLGTRLLRLMVSTIPPTIA</sequence>
<organism evidence="3 4">
    <name type="scientific">Daphnia magna</name>
    <dbReference type="NCBI Taxonomy" id="35525"/>
    <lineage>
        <taxon>Eukaryota</taxon>
        <taxon>Metazoa</taxon>
        <taxon>Ecdysozoa</taxon>
        <taxon>Arthropoda</taxon>
        <taxon>Crustacea</taxon>
        <taxon>Branchiopoda</taxon>
        <taxon>Diplostraca</taxon>
        <taxon>Cladocera</taxon>
        <taxon>Anomopoda</taxon>
        <taxon>Daphniidae</taxon>
        <taxon>Daphnia</taxon>
    </lineage>
</organism>
<feature type="region of interest" description="Disordered" evidence="1">
    <location>
        <begin position="52"/>
        <end position="74"/>
    </location>
</feature>
<evidence type="ECO:0000256" key="1">
    <source>
        <dbReference type="SAM" id="MobiDB-lite"/>
    </source>
</evidence>
<proteinExistence type="predicted"/>
<protein>
    <submittedName>
        <fullName evidence="3">Uncharacterized protein</fullName>
    </submittedName>
</protein>